<protein>
    <submittedName>
        <fullName evidence="1">Uncharacterized protein</fullName>
    </submittedName>
</protein>
<dbReference type="OrthoDB" id="299235at2759"/>
<accession>A0A8S1NNZ4</accession>
<gene>
    <name evidence="1" type="ORF">PSON_ATCC_30995.1.T0580165</name>
</gene>
<comment type="caution">
    <text evidence="1">The sequence shown here is derived from an EMBL/GenBank/DDBJ whole genome shotgun (WGS) entry which is preliminary data.</text>
</comment>
<dbReference type="AlphaFoldDB" id="A0A8S1NNZ4"/>
<reference evidence="1" key="1">
    <citation type="submission" date="2021-01" db="EMBL/GenBank/DDBJ databases">
        <authorList>
            <consortium name="Genoscope - CEA"/>
            <person name="William W."/>
        </authorList>
    </citation>
    <scope>NUCLEOTIDE SEQUENCE</scope>
</reference>
<evidence type="ECO:0000313" key="2">
    <source>
        <dbReference type="Proteomes" id="UP000692954"/>
    </source>
</evidence>
<name>A0A8S1NNZ4_9CILI</name>
<keyword evidence="2" id="KW-1185">Reference proteome</keyword>
<dbReference type="Proteomes" id="UP000692954">
    <property type="component" value="Unassembled WGS sequence"/>
</dbReference>
<dbReference type="EMBL" id="CAJJDN010000058">
    <property type="protein sequence ID" value="CAD8092001.1"/>
    <property type="molecule type" value="Genomic_DNA"/>
</dbReference>
<organism evidence="1 2">
    <name type="scientific">Paramecium sonneborni</name>
    <dbReference type="NCBI Taxonomy" id="65129"/>
    <lineage>
        <taxon>Eukaryota</taxon>
        <taxon>Sar</taxon>
        <taxon>Alveolata</taxon>
        <taxon>Ciliophora</taxon>
        <taxon>Intramacronucleata</taxon>
        <taxon>Oligohymenophorea</taxon>
        <taxon>Peniculida</taxon>
        <taxon>Parameciidae</taxon>
        <taxon>Paramecium</taxon>
    </lineage>
</organism>
<proteinExistence type="predicted"/>
<evidence type="ECO:0000313" key="1">
    <source>
        <dbReference type="EMBL" id="CAD8092001.1"/>
    </source>
</evidence>
<sequence length="137" mass="16592">MTKIKYCVILYQMNLLNIRFGKIEIYGKLVLFNRSMKKSKNQQQISSQLEQISVEKNMILTILTQMAQNMLLFNFKIGDLKDIMYKFLDFFELNKEITYDLLMQQKDLKNNKKQIKLLKKKHNFKEHKNKLNKHNNR</sequence>